<evidence type="ECO:0000256" key="1">
    <source>
        <dbReference type="SAM" id="MobiDB-lite"/>
    </source>
</evidence>
<name>A0AAV7WY14_PLEWA</name>
<dbReference type="EMBL" id="JANPWB010000001">
    <property type="protein sequence ID" value="KAJ1217761.1"/>
    <property type="molecule type" value="Genomic_DNA"/>
</dbReference>
<proteinExistence type="predicted"/>
<accession>A0AAV7WY14</accession>
<comment type="caution">
    <text evidence="2">The sequence shown here is derived from an EMBL/GenBank/DDBJ whole genome shotgun (WGS) entry which is preliminary data.</text>
</comment>
<dbReference type="AlphaFoldDB" id="A0AAV7WY14"/>
<evidence type="ECO:0000313" key="2">
    <source>
        <dbReference type="EMBL" id="KAJ1217761.1"/>
    </source>
</evidence>
<protein>
    <submittedName>
        <fullName evidence="2">Uncharacterized protein</fullName>
    </submittedName>
</protein>
<evidence type="ECO:0000313" key="3">
    <source>
        <dbReference type="Proteomes" id="UP001066276"/>
    </source>
</evidence>
<feature type="region of interest" description="Disordered" evidence="1">
    <location>
        <begin position="1"/>
        <end position="23"/>
    </location>
</feature>
<gene>
    <name evidence="2" type="ORF">NDU88_005351</name>
</gene>
<dbReference type="Proteomes" id="UP001066276">
    <property type="component" value="Chromosome 1_1"/>
</dbReference>
<sequence length="80" mass="9066">MRQTEFGTPREGGNTDVGAESSDGQYTNCGTWTLFGPGEARRRQGCRWSMQPALRCLDQSSSQVWERGRVRRIPVQLHPK</sequence>
<reference evidence="2" key="1">
    <citation type="journal article" date="2022" name="bioRxiv">
        <title>Sequencing and chromosome-scale assembly of the giantPleurodeles waltlgenome.</title>
        <authorList>
            <person name="Brown T."/>
            <person name="Elewa A."/>
            <person name="Iarovenko S."/>
            <person name="Subramanian E."/>
            <person name="Araus A.J."/>
            <person name="Petzold A."/>
            <person name="Susuki M."/>
            <person name="Suzuki K.-i.T."/>
            <person name="Hayashi T."/>
            <person name="Toyoda A."/>
            <person name="Oliveira C."/>
            <person name="Osipova E."/>
            <person name="Leigh N.D."/>
            <person name="Simon A."/>
            <person name="Yun M.H."/>
        </authorList>
    </citation>
    <scope>NUCLEOTIDE SEQUENCE</scope>
    <source>
        <strain evidence="2">20211129_DDA</strain>
        <tissue evidence="2">Liver</tissue>
    </source>
</reference>
<keyword evidence="3" id="KW-1185">Reference proteome</keyword>
<organism evidence="2 3">
    <name type="scientific">Pleurodeles waltl</name>
    <name type="common">Iberian ribbed newt</name>
    <dbReference type="NCBI Taxonomy" id="8319"/>
    <lineage>
        <taxon>Eukaryota</taxon>
        <taxon>Metazoa</taxon>
        <taxon>Chordata</taxon>
        <taxon>Craniata</taxon>
        <taxon>Vertebrata</taxon>
        <taxon>Euteleostomi</taxon>
        <taxon>Amphibia</taxon>
        <taxon>Batrachia</taxon>
        <taxon>Caudata</taxon>
        <taxon>Salamandroidea</taxon>
        <taxon>Salamandridae</taxon>
        <taxon>Pleurodelinae</taxon>
        <taxon>Pleurodeles</taxon>
    </lineage>
</organism>